<dbReference type="FunFam" id="3.10.400.20:FF:000002">
    <property type="entry name" value="Eukaryotic translation initiation factor 2D"/>
    <property type="match status" value="1"/>
</dbReference>
<comment type="function">
    <text evidence="9">Translation initiation factor that is able to deliver tRNA to the P-site of the eukaryotic ribosome in a GTP-independent manner. The binding of Met-tRNA(I) occurs after the AUG codon finds its position in the P-site of 40S ribosomes, the situation that takes place during initiation complex formation on some specific RNAs. Its activity in tRNA binding with 40S subunits does not require the presence of the aminoacyl moiety. Possesses the unique ability to deliver non-Met (elongator) tRNAs into the P-site of the 40S subunit. In addition to its role in initiation, can promote release of deacylated tRNA and mRNA from recycled 40S subunits following ABCE1-mediated dissociation of post-termination ribosomal complexes into subunits.</text>
</comment>
<dbReference type="InterPro" id="IPR036877">
    <property type="entry name" value="SUI1_dom_sf"/>
</dbReference>
<evidence type="ECO:0000256" key="10">
    <source>
        <dbReference type="ARBA" id="ARBA00030186"/>
    </source>
</evidence>
<dbReference type="SUPFAM" id="SSF47592">
    <property type="entry name" value="SWIB/MDM2 domain"/>
    <property type="match status" value="1"/>
</dbReference>
<dbReference type="Gene3D" id="3.30.780.10">
    <property type="entry name" value="SUI1-like domain"/>
    <property type="match status" value="1"/>
</dbReference>
<dbReference type="GO" id="GO:0005737">
    <property type="term" value="C:cytoplasm"/>
    <property type="evidence" value="ECO:0007669"/>
    <property type="project" value="UniProtKB-SubCell"/>
</dbReference>
<dbReference type="Pfam" id="PF01253">
    <property type="entry name" value="SUI1"/>
    <property type="match status" value="1"/>
</dbReference>
<evidence type="ECO:0000256" key="3">
    <source>
        <dbReference type="ARBA" id="ARBA00013816"/>
    </source>
</evidence>
<dbReference type="Pfam" id="PF25304">
    <property type="entry name" value="WHD_eIF2D"/>
    <property type="match status" value="1"/>
</dbReference>
<dbReference type="InterPro" id="IPR048247">
    <property type="entry name" value="eIF2D_N"/>
</dbReference>
<evidence type="ECO:0000313" key="14">
    <source>
        <dbReference type="Ensembl" id="ENSBTAP00000095295.1"/>
    </source>
</evidence>
<keyword evidence="4" id="KW-0963">Cytoplasm</keyword>
<dbReference type="PROSITE" id="PS51925">
    <property type="entry name" value="SWIB_MDM2"/>
    <property type="match status" value="1"/>
</dbReference>
<dbReference type="GO" id="GO:0001731">
    <property type="term" value="P:formation of translation preinitiation complex"/>
    <property type="evidence" value="ECO:0007669"/>
    <property type="project" value="InterPro"/>
</dbReference>
<evidence type="ECO:0000259" key="13">
    <source>
        <dbReference type="PROSITE" id="PS51925"/>
    </source>
</evidence>
<dbReference type="GO" id="GO:0003723">
    <property type="term" value="F:RNA binding"/>
    <property type="evidence" value="ECO:0007669"/>
    <property type="project" value="InterPro"/>
</dbReference>
<dbReference type="Pfam" id="PF26292">
    <property type="entry name" value="PUA_elF2D"/>
    <property type="match status" value="1"/>
</dbReference>
<evidence type="ECO:0000256" key="11">
    <source>
        <dbReference type="SAM" id="MobiDB-lite"/>
    </source>
</evidence>
<reference evidence="14" key="3">
    <citation type="submission" date="2025-09" db="UniProtKB">
        <authorList>
            <consortium name="Ensembl"/>
        </authorList>
    </citation>
    <scope>IDENTIFICATION</scope>
    <source>
        <strain evidence="14">Hereford</strain>
    </source>
</reference>
<dbReference type="InterPro" id="IPR057429">
    <property type="entry name" value="WH_eIF2D"/>
</dbReference>
<evidence type="ECO:0000256" key="4">
    <source>
        <dbReference type="ARBA" id="ARBA00022490"/>
    </source>
</evidence>
<keyword evidence="5" id="KW-0396">Initiation factor</keyword>
<feature type="domain" description="SUI1" evidence="12">
    <location>
        <begin position="567"/>
        <end position="640"/>
    </location>
</feature>
<dbReference type="SUPFAM" id="SSF88697">
    <property type="entry name" value="PUA domain-like"/>
    <property type="match status" value="1"/>
</dbReference>
<dbReference type="FunFam" id="3.30.780.10:FF:000007">
    <property type="entry name" value="Putative eukaryotic translation initiation factor 2d"/>
    <property type="match status" value="1"/>
</dbReference>
<dbReference type="CDD" id="cd11608">
    <property type="entry name" value="eIF2D_C"/>
    <property type="match status" value="1"/>
</dbReference>
<reference evidence="14" key="1">
    <citation type="submission" date="2018-03" db="EMBL/GenBank/DDBJ databases">
        <title>ARS-UCD1.2.</title>
        <authorList>
            <person name="Rosen B.D."/>
            <person name="Bickhart D.M."/>
            <person name="Koren S."/>
            <person name="Schnabel R.D."/>
            <person name="Hall R."/>
            <person name="Zimin A."/>
            <person name="Dreischer C."/>
            <person name="Schultheiss S."/>
            <person name="Schroeder S.G."/>
            <person name="Elsik C.G."/>
            <person name="Couldrey C."/>
            <person name="Liu G.E."/>
            <person name="Van Tassell C.P."/>
            <person name="Phillippy A.M."/>
            <person name="Smith T.P.L."/>
            <person name="Medrano J.F."/>
        </authorList>
    </citation>
    <scope>NUCLEOTIDE SEQUENCE [LARGE SCALE GENOMIC DNA]</scope>
    <source>
        <strain evidence="14">Hereford</strain>
    </source>
</reference>
<evidence type="ECO:0000256" key="8">
    <source>
        <dbReference type="ARBA" id="ARBA00022990"/>
    </source>
</evidence>
<keyword evidence="6" id="KW-0597">Phosphoprotein</keyword>
<dbReference type="InterPro" id="IPR015947">
    <property type="entry name" value="PUA-like_sf"/>
</dbReference>
<evidence type="ECO:0000313" key="15">
    <source>
        <dbReference type="Proteomes" id="UP000009136"/>
    </source>
</evidence>
<comment type="similarity">
    <text evidence="2">Belongs to the eIF2D family.</text>
</comment>
<name>A0AAA9T9C0_BOVIN</name>
<dbReference type="PANTHER" id="PTHR12217:SF4">
    <property type="entry name" value="EUKARYOTIC TRANSLATION INITIATION FACTOR 2D"/>
    <property type="match status" value="1"/>
</dbReference>
<dbReference type="PANTHER" id="PTHR12217">
    <property type="entry name" value="EUKARYOTIC TRANSLATION INITIATION FACTOR 2D"/>
    <property type="match status" value="1"/>
</dbReference>
<organism evidence="14 15">
    <name type="scientific">Bos taurus</name>
    <name type="common">Bovine</name>
    <dbReference type="NCBI Taxonomy" id="9913"/>
    <lineage>
        <taxon>Eukaryota</taxon>
        <taxon>Metazoa</taxon>
        <taxon>Chordata</taxon>
        <taxon>Craniata</taxon>
        <taxon>Vertebrata</taxon>
        <taxon>Euteleostomi</taxon>
        <taxon>Mammalia</taxon>
        <taxon>Eutheria</taxon>
        <taxon>Laurasiatheria</taxon>
        <taxon>Artiodactyla</taxon>
        <taxon>Ruminantia</taxon>
        <taxon>Pecora</taxon>
        <taxon>Bovidae</taxon>
        <taxon>Bovinae</taxon>
        <taxon>Bos</taxon>
    </lineage>
</organism>
<keyword evidence="7" id="KW-0648">Protein biosynthesis</keyword>
<dbReference type="Proteomes" id="UP000009136">
    <property type="component" value="Chromosome 16"/>
</dbReference>
<dbReference type="InterPro" id="IPR058886">
    <property type="entry name" value="SWIB_eIF2D"/>
</dbReference>
<dbReference type="Ensembl" id="ENSBTAT00000116517.1">
    <property type="protein sequence ID" value="ENSBTAP00000095295.1"/>
    <property type="gene ID" value="ENSBTAG00000010432.6"/>
</dbReference>
<dbReference type="SMART" id="SM00359">
    <property type="entry name" value="PUA"/>
    <property type="match status" value="1"/>
</dbReference>
<dbReference type="Pfam" id="PF17832">
    <property type="entry name" value="Pre-PUA"/>
    <property type="match status" value="1"/>
</dbReference>
<dbReference type="SUPFAM" id="SSF55159">
    <property type="entry name" value="eIF1-like"/>
    <property type="match status" value="1"/>
</dbReference>
<dbReference type="Pfam" id="PF26291">
    <property type="entry name" value="SWIB_eIF2D"/>
    <property type="match status" value="1"/>
</dbReference>
<feature type="region of interest" description="Disordered" evidence="11">
    <location>
        <begin position="353"/>
        <end position="381"/>
    </location>
</feature>
<dbReference type="InterPro" id="IPR003121">
    <property type="entry name" value="SWIB_MDM2_domain"/>
</dbReference>
<dbReference type="PROSITE" id="PS50296">
    <property type="entry name" value="SUI1"/>
    <property type="match status" value="1"/>
</dbReference>
<dbReference type="AlphaFoldDB" id="A0AAA9T9C0"/>
<dbReference type="InterPro" id="IPR039757">
    <property type="entry name" value="EIF2D"/>
</dbReference>
<evidence type="ECO:0000256" key="1">
    <source>
        <dbReference type="ARBA" id="ARBA00004496"/>
    </source>
</evidence>
<evidence type="ECO:0000256" key="6">
    <source>
        <dbReference type="ARBA" id="ARBA00022553"/>
    </source>
</evidence>
<accession>A0AAA9T9C0</accession>
<feature type="domain" description="DM2" evidence="13">
    <location>
        <begin position="454"/>
        <end position="543"/>
    </location>
</feature>
<dbReference type="GeneTree" id="ENSGT00550000074865"/>
<dbReference type="InterPro" id="IPR001950">
    <property type="entry name" value="SUI1"/>
</dbReference>
<dbReference type="Gene3D" id="3.10.400.20">
    <property type="match status" value="1"/>
</dbReference>
<gene>
    <name evidence="14" type="primary">EIF2D</name>
</gene>
<keyword evidence="15" id="KW-1185">Reference proteome</keyword>
<feature type="compositionally biased region" description="Basic and acidic residues" evidence="11">
    <location>
        <begin position="355"/>
        <end position="364"/>
    </location>
</feature>
<feature type="region of interest" description="Disordered" evidence="11">
    <location>
        <begin position="1"/>
        <end position="24"/>
    </location>
</feature>
<keyword evidence="8" id="KW-0007">Acetylation</keyword>
<comment type="subcellular location">
    <subcellularLocation>
        <location evidence="1">Cytoplasm</location>
    </subcellularLocation>
</comment>
<protein>
    <recommendedName>
        <fullName evidence="3">Eukaryotic translation initiation factor 2D</fullName>
    </recommendedName>
    <alternativeName>
        <fullName evidence="10">Ligatin</fullName>
    </alternativeName>
</protein>
<dbReference type="GO" id="GO:0003743">
    <property type="term" value="F:translation initiation factor activity"/>
    <property type="evidence" value="ECO:0007669"/>
    <property type="project" value="UniProtKB-KW"/>
</dbReference>
<evidence type="ECO:0000256" key="7">
    <source>
        <dbReference type="ARBA" id="ARBA00022917"/>
    </source>
</evidence>
<evidence type="ECO:0000256" key="2">
    <source>
        <dbReference type="ARBA" id="ARBA00010359"/>
    </source>
</evidence>
<dbReference type="PROSITE" id="PS50890">
    <property type="entry name" value="PUA"/>
    <property type="match status" value="1"/>
</dbReference>
<reference evidence="14" key="2">
    <citation type="submission" date="2025-08" db="UniProtKB">
        <authorList>
            <consortium name="Ensembl"/>
        </authorList>
    </citation>
    <scope>IDENTIFICATION</scope>
    <source>
        <strain evidence="14">Hereford</strain>
    </source>
</reference>
<dbReference type="InterPro" id="IPR048248">
    <property type="entry name" value="PUA_eIF2d-like"/>
</dbReference>
<dbReference type="CDD" id="cd21156">
    <property type="entry name" value="PUA_eIF2d-like"/>
    <property type="match status" value="1"/>
</dbReference>
<proteinExistence type="inferred from homology"/>
<evidence type="ECO:0000259" key="12">
    <source>
        <dbReference type="PROSITE" id="PS50296"/>
    </source>
</evidence>
<dbReference type="InterPro" id="IPR039759">
    <property type="entry name" value="eIF2D_SUI1"/>
</dbReference>
<evidence type="ECO:0000256" key="5">
    <source>
        <dbReference type="ARBA" id="ARBA00022540"/>
    </source>
</evidence>
<dbReference type="CDD" id="cd11610">
    <property type="entry name" value="eIF2D_N"/>
    <property type="match status" value="1"/>
</dbReference>
<sequence length="660" mass="72301">MNQMSRSRRVTASGTRAWRSRRRRTRAEALLQRDARLPLAQAQNQAARMKGGGAPLCAGITVPPTGLQFPALPLEAAAKLSGPGFQPGRFPSRASAWLPPGPRAWQPTCVRFPDSSRRLWSPSLPQATPADMFAKAFRVKSNTAIKGSDRRKLRADVAAVFPTLGTDQVSELVPGKEELNIVKLYAHRGDAVTVYVSGGNPILFELEKNLYPTVYTLWSYPDLLPTFTTWPLVLEKLVGGADLMLPGLVVPPAGLPQVQKGDLCAVALVGNRAPVAVGVAAMSTAEMLASGLKGRGFCVLHSYQDHLWRSGDKSSPPSIAPLALNPPDLSEGKGCVKADTALQGAMRQLTLEEEVQQRCEEKSPSEATEDPGPGGLHVDPMDSKTLQEQMDELLQTCFLHALKCSVRKADLPLLTSTLLGSHMFSCCPEGRQLDIKKSSYKKLSKFLQHMQQEQIIQVQELSKGVESIVAVDWKHPRKGSVLEGSEVRTFVINYAKKNDLVDADNKNLVKLDPILCDCILEKDEQHTVTKLPWDSLLGRCLEKLQPAYQVTFPGQEPIVKKGRICPIDITLAQKASNKKVTVVRNLEAYGLDPRSVAATLQQRCQASTTVTSAPGLKDSVQVQIQGNQIHHLGRLLLEEYRLPRKHIQGLEKAPKPGKKK</sequence>
<evidence type="ECO:0000256" key="9">
    <source>
        <dbReference type="ARBA" id="ARBA00025522"/>
    </source>
</evidence>
<dbReference type="InterPro" id="IPR036885">
    <property type="entry name" value="SWIB_MDM2_dom_sf"/>
</dbReference>
<dbReference type="InterPro" id="IPR041366">
    <property type="entry name" value="Pre-PUA"/>
</dbReference>
<dbReference type="InterPro" id="IPR002478">
    <property type="entry name" value="PUA"/>
</dbReference>